<proteinExistence type="predicted"/>
<dbReference type="EMBL" id="FQXG01000003">
    <property type="protein sequence ID" value="SHH57219.1"/>
    <property type="molecule type" value="Genomic_DNA"/>
</dbReference>
<gene>
    <name evidence="1" type="ORF">SAMN02745129_2380</name>
</gene>
<organism evidence="1 2">
    <name type="scientific">Ferrimonas marina</name>
    <dbReference type="NCBI Taxonomy" id="299255"/>
    <lineage>
        <taxon>Bacteria</taxon>
        <taxon>Pseudomonadati</taxon>
        <taxon>Pseudomonadota</taxon>
        <taxon>Gammaproteobacteria</taxon>
        <taxon>Alteromonadales</taxon>
        <taxon>Ferrimonadaceae</taxon>
        <taxon>Ferrimonas</taxon>
    </lineage>
</organism>
<protein>
    <submittedName>
        <fullName evidence="1">Uncharacterized protein</fullName>
    </submittedName>
</protein>
<sequence>MNDTRSIQAIGRDCGLSVFETPLARWRTDAMRHLVEDHYPWQTTANEHPISDDEIRSALALPTDQLIPPGHYDDNPTNPYVSCNHGCSRDQHIRRIAWFAINYKDSPEHALILSNITDLDGHPDGNDLLNGHHRLIAALYRGDKSIYARFIDGCASLQNLPGYSEWTEQPAVNGLFGTNTISDGEASLEWLEQGPDRLVVNDGQTGGCVLNLRTNHLLQIIDPYGQPLHSELGEKAQLCRAVQLLAERYPTLLPAPIAHALAEDSRTYRPCGIAPLAGGNA</sequence>
<accession>A0A1M5U2M3</accession>
<dbReference type="Proteomes" id="UP000184268">
    <property type="component" value="Unassembled WGS sequence"/>
</dbReference>
<dbReference type="RefSeq" id="WP_067655675.1">
    <property type="nucleotide sequence ID" value="NZ_FQXG01000003.1"/>
</dbReference>
<evidence type="ECO:0000313" key="2">
    <source>
        <dbReference type="Proteomes" id="UP000184268"/>
    </source>
</evidence>
<keyword evidence="2" id="KW-1185">Reference proteome</keyword>
<reference evidence="1 2" key="1">
    <citation type="submission" date="2016-11" db="EMBL/GenBank/DDBJ databases">
        <authorList>
            <person name="Jaros S."/>
            <person name="Januszkiewicz K."/>
            <person name="Wedrychowicz H."/>
        </authorList>
    </citation>
    <scope>NUCLEOTIDE SEQUENCE [LARGE SCALE GENOMIC DNA]</scope>
    <source>
        <strain evidence="1 2">DSM 16917</strain>
    </source>
</reference>
<dbReference type="OrthoDB" id="3701787at2"/>
<name>A0A1M5U2M3_9GAMM</name>
<dbReference type="AlphaFoldDB" id="A0A1M5U2M3"/>
<evidence type="ECO:0000313" key="1">
    <source>
        <dbReference type="EMBL" id="SHH57219.1"/>
    </source>
</evidence>